<feature type="domain" description="TnsE C-terminal" evidence="2">
    <location>
        <begin position="367"/>
        <end position="505"/>
    </location>
</feature>
<keyword evidence="4" id="KW-1185">Reference proteome</keyword>
<evidence type="ECO:0000259" key="2">
    <source>
        <dbReference type="Pfam" id="PF18623"/>
    </source>
</evidence>
<evidence type="ECO:0000256" key="1">
    <source>
        <dbReference type="SAM" id="MobiDB-lite"/>
    </source>
</evidence>
<feature type="region of interest" description="Disordered" evidence="1">
    <location>
        <begin position="256"/>
        <end position="275"/>
    </location>
</feature>
<organism evidence="3 4">
    <name type="scientific">Vibrio diazotrophicus</name>
    <dbReference type="NCBI Taxonomy" id="685"/>
    <lineage>
        <taxon>Bacteria</taxon>
        <taxon>Pseudomonadati</taxon>
        <taxon>Pseudomonadota</taxon>
        <taxon>Gammaproteobacteria</taxon>
        <taxon>Vibrionales</taxon>
        <taxon>Vibrionaceae</taxon>
        <taxon>Vibrio</taxon>
    </lineage>
</organism>
<proteinExistence type="predicted"/>
<reference evidence="3 4" key="1">
    <citation type="submission" date="2018-01" db="EMBL/GenBank/DDBJ databases">
        <title>Draft genome sequences of six Vibrio diazotrophicus strains isolated from deep-sea sediments of the Baltic Sea.</title>
        <authorList>
            <person name="Castillo D."/>
            <person name="Vandieken V."/>
            <person name="Chiang O."/>
            <person name="Middelboe M."/>
        </authorList>
    </citation>
    <scope>NUCLEOTIDE SEQUENCE [LARGE SCALE GENOMIC DNA]</scope>
    <source>
        <strain evidence="3 4">65.10M</strain>
    </source>
</reference>
<gene>
    <name evidence="3" type="ORF">C1O25_14095</name>
</gene>
<feature type="region of interest" description="Disordered" evidence="1">
    <location>
        <begin position="305"/>
        <end position="359"/>
    </location>
</feature>
<dbReference type="Pfam" id="PF18623">
    <property type="entry name" value="TnsE_C"/>
    <property type="match status" value="1"/>
</dbReference>
<dbReference type="Proteomes" id="UP000236547">
    <property type="component" value="Unassembled WGS sequence"/>
</dbReference>
<sequence>MPEDTKLIQIVGIALHRNFIGKQRPHLVLEWEGHDEWESVPIELANMMVSQSSYKDKERLADKSLEKLTVKVIDEFPRQVRRTVDDTVYRRYMTNCDVTISVTNFELARVLFFHNQYLIRAAFSSGGVKDLAHYNQDPSEPKIIFPDSTSYPVSNIRSRKSKSHLAWLLTDPSAAKSFFSIFKSVNEIDSSDVYDFGFVPPPLVGWEFELAGSYSEDLKNFWVSEIITINDNSFFTPVGLKIKHPKLKHLVPVPHKERKVKKLPPSDPNPELDMGDLPKLGKRLHRKDDQAFSFNFINAGNIGLEIEDEQERPGKSKNLPSNEKKSEGASVGNAVKDGNNQEFDYGLNRNEGDEDSNDLIDAEPTEKFRLFERTIEVIKTKKDFTVHGVRCGSFPPPKTGSRMVLNTLDGNFLRYHMANISYLDVGAVVIEVDVDSLNRPTNVSTLVVSFLNDSNPEQILKTILQDYSDQARGWNHDWIKKNTAVSKFCRHPKKTKKENDVERDITADEYVEAWAEILCGKLRDIQKML</sequence>
<protein>
    <recommendedName>
        <fullName evidence="2">TnsE C-terminal domain-containing protein</fullName>
    </recommendedName>
</protein>
<dbReference type="EMBL" id="POSM01000020">
    <property type="protein sequence ID" value="PNI00018.1"/>
    <property type="molecule type" value="Genomic_DNA"/>
</dbReference>
<evidence type="ECO:0000313" key="3">
    <source>
        <dbReference type="EMBL" id="PNI00018.1"/>
    </source>
</evidence>
<comment type="caution">
    <text evidence="3">The sequence shown here is derived from an EMBL/GenBank/DDBJ whole genome shotgun (WGS) entry which is preliminary data.</text>
</comment>
<dbReference type="InterPro" id="IPR041419">
    <property type="entry name" value="TnsE_C"/>
</dbReference>
<name>A0ABX4W8B5_VIBDI</name>
<evidence type="ECO:0000313" key="4">
    <source>
        <dbReference type="Proteomes" id="UP000236547"/>
    </source>
</evidence>
<accession>A0ABX4W8B5</accession>